<evidence type="ECO:0000313" key="2">
    <source>
        <dbReference type="EMBL" id="KAJ1257409.1"/>
    </source>
</evidence>
<evidence type="ECO:0000313" key="3">
    <source>
        <dbReference type="Proteomes" id="UP001164776"/>
    </source>
</evidence>
<dbReference type="OrthoDB" id="683117at2759"/>
<feature type="compositionally biased region" description="Basic and acidic residues" evidence="1">
    <location>
        <begin position="25"/>
        <end position="34"/>
    </location>
</feature>
<dbReference type="EMBL" id="MU629417">
    <property type="protein sequence ID" value="KAJ1257409.1"/>
    <property type="molecule type" value="Genomic_DNA"/>
</dbReference>
<dbReference type="AlphaFoldDB" id="A0A9W8CFD1"/>
<gene>
    <name evidence="2" type="ORF">BS78_K057800</name>
</gene>
<dbReference type="PANTHER" id="PTHR47069">
    <property type="match status" value="1"/>
</dbReference>
<protein>
    <submittedName>
        <fullName evidence="2">Uncharacterized protein</fullName>
    </submittedName>
</protein>
<dbReference type="Proteomes" id="UP001164776">
    <property type="component" value="Unassembled WGS sequence"/>
</dbReference>
<keyword evidence="3" id="KW-1185">Reference proteome</keyword>
<proteinExistence type="predicted"/>
<feature type="region of interest" description="Disordered" evidence="1">
    <location>
        <begin position="1"/>
        <end position="66"/>
    </location>
</feature>
<accession>A0A9W8CFD1</accession>
<dbReference type="PANTHER" id="PTHR47069:SF11">
    <property type="entry name" value="OS04G0275550 PROTEIN"/>
    <property type="match status" value="1"/>
</dbReference>
<reference evidence="2 3" key="1">
    <citation type="submission" date="2022-10" db="EMBL/GenBank/DDBJ databases">
        <title>WGS assembly of Paspalum vaginatum 540-79.</title>
        <authorList>
            <person name="Sun G."/>
            <person name="Wase N."/>
            <person name="Shu S."/>
            <person name="Jenkins J."/>
            <person name="Zhou B."/>
            <person name="Torres-Rodriguez J."/>
            <person name="Chen C."/>
            <person name="Sandor L."/>
            <person name="Plott C."/>
            <person name="Yoshinga Y."/>
            <person name="Daum C."/>
            <person name="Qi P."/>
            <person name="Barry K."/>
            <person name="Lipzen A."/>
            <person name="Berry L."/>
            <person name="Pedersen C."/>
            <person name="Gottilla T."/>
            <person name="Foltz A."/>
            <person name="Yu H."/>
            <person name="O'Malley R."/>
            <person name="Zhang C."/>
            <person name="Devos K."/>
            <person name="Sigmon B."/>
            <person name="Yu B."/>
            <person name="Obata T."/>
            <person name="Schmutz J."/>
            <person name="Schnable J."/>
        </authorList>
    </citation>
    <scope>NUCLEOTIDE SEQUENCE [LARGE SCALE GENOMIC DNA]</scope>
    <source>
        <strain evidence="3">cv. 540-79</strain>
    </source>
</reference>
<evidence type="ECO:0000256" key="1">
    <source>
        <dbReference type="SAM" id="MobiDB-lite"/>
    </source>
</evidence>
<sequence length="154" mass="17299">MFQHVAVDGSSSRVPGELIEEEDGRDNLGDDTVRDSPMSQCATSPRKRRGSQCASSPTKKTKSPMVKVMKKISESLQAKNEITKSAIRGDHRAQAIKEYMQLVVECGAKEGSAEHFMATQLLVNAENRDMFLTFTANEGRLSWLKRWCEKENLY</sequence>
<organism evidence="2 3">
    <name type="scientific">Paspalum vaginatum</name>
    <name type="common">seashore paspalum</name>
    <dbReference type="NCBI Taxonomy" id="158149"/>
    <lineage>
        <taxon>Eukaryota</taxon>
        <taxon>Viridiplantae</taxon>
        <taxon>Streptophyta</taxon>
        <taxon>Embryophyta</taxon>
        <taxon>Tracheophyta</taxon>
        <taxon>Spermatophyta</taxon>
        <taxon>Magnoliopsida</taxon>
        <taxon>Liliopsida</taxon>
        <taxon>Poales</taxon>
        <taxon>Poaceae</taxon>
        <taxon>PACMAD clade</taxon>
        <taxon>Panicoideae</taxon>
        <taxon>Andropogonodae</taxon>
        <taxon>Paspaleae</taxon>
        <taxon>Paspalinae</taxon>
        <taxon>Paspalum</taxon>
    </lineage>
</organism>
<name>A0A9W8CFD1_9POAL</name>
<comment type="caution">
    <text evidence="2">The sequence shown here is derived from an EMBL/GenBank/DDBJ whole genome shotgun (WGS) entry which is preliminary data.</text>
</comment>